<dbReference type="InterPro" id="IPR000504">
    <property type="entry name" value="RRM_dom"/>
</dbReference>
<dbReference type="SUPFAM" id="SSF54928">
    <property type="entry name" value="RNA-binding domain, RBD"/>
    <property type="match status" value="1"/>
</dbReference>
<feature type="region of interest" description="Disordered" evidence="1">
    <location>
        <begin position="396"/>
        <end position="506"/>
    </location>
</feature>
<feature type="compositionally biased region" description="Polar residues" evidence="1">
    <location>
        <begin position="474"/>
        <end position="492"/>
    </location>
</feature>
<feature type="region of interest" description="Disordered" evidence="1">
    <location>
        <begin position="865"/>
        <end position="901"/>
    </location>
</feature>
<feature type="region of interest" description="Disordered" evidence="1">
    <location>
        <begin position="264"/>
        <end position="352"/>
    </location>
</feature>
<feature type="compositionally biased region" description="Basic and acidic residues" evidence="1">
    <location>
        <begin position="166"/>
        <end position="216"/>
    </location>
</feature>
<dbReference type="PANTHER" id="PTHR22014">
    <property type="entry name" value="RNA-BINDING PROTEIN 33"/>
    <property type="match status" value="1"/>
</dbReference>
<feature type="compositionally biased region" description="Gly residues" evidence="1">
    <location>
        <begin position="225"/>
        <end position="239"/>
    </location>
</feature>
<dbReference type="STRING" id="94237.ENSMMOP00000005641"/>
<dbReference type="InterPro" id="IPR035979">
    <property type="entry name" value="RBD_domain_sf"/>
</dbReference>
<dbReference type="InterPro" id="IPR039878">
    <property type="entry name" value="RBM33"/>
</dbReference>
<dbReference type="AlphaFoldDB" id="A0A3Q3VSX6"/>
<feature type="compositionally biased region" description="Polar residues" evidence="1">
    <location>
        <begin position="774"/>
        <end position="795"/>
    </location>
</feature>
<dbReference type="Ensembl" id="ENSMMOT00000005741.1">
    <property type="protein sequence ID" value="ENSMMOP00000005641.1"/>
    <property type="gene ID" value="ENSMMOG00000004438.1"/>
</dbReference>
<reference evidence="3" key="1">
    <citation type="submission" date="2025-08" db="UniProtKB">
        <authorList>
            <consortium name="Ensembl"/>
        </authorList>
    </citation>
    <scope>IDENTIFICATION</scope>
</reference>
<name>A0A3Q3VSX6_MOLML</name>
<keyword evidence="4" id="KW-1185">Reference proteome</keyword>
<dbReference type="SMART" id="SM00360">
    <property type="entry name" value="RRM"/>
    <property type="match status" value="1"/>
</dbReference>
<accession>A0A3Q3VSX6</accession>
<feature type="compositionally biased region" description="Low complexity" evidence="1">
    <location>
        <begin position="825"/>
        <end position="840"/>
    </location>
</feature>
<feature type="compositionally biased region" description="Polar residues" evidence="1">
    <location>
        <begin position="692"/>
        <end position="703"/>
    </location>
</feature>
<feature type="domain" description="RRM" evidence="2">
    <location>
        <begin position="952"/>
        <end position="1019"/>
    </location>
</feature>
<feature type="compositionally biased region" description="Acidic residues" evidence="1">
    <location>
        <begin position="74"/>
        <end position="97"/>
    </location>
</feature>
<evidence type="ECO:0000256" key="1">
    <source>
        <dbReference type="SAM" id="MobiDB-lite"/>
    </source>
</evidence>
<sequence length="1023" mass="115809">DDFLFADYDFDEYDKPGSERSRRRRGYFTLFQNPSEVSDEELNDDLLQSDDEDINMRYTSQISAMYSREGHVEEEGEEEYADGELADGDDGYQDEVLDIQINEPIDSEFQVSNDEYETSYDDQSMNEHGVQQKEAPEVEEDVENEALPEEETNEESDEEDDEDEESGRMRFKSERKDSAVVRLADASKRRSIPETLELSEKAKKDLMEFEEQERQKRQNRHGGRGRGGGRGGRGRGGFPVFGMMDFRGGNRGRINEQRHLQMGNMGKLPTSRMPPPHHLHHQQVQSQQHHPLHPRGPPSFQEHGRPLAQQPLQPLIPPHMAHRSPPLRPQMEPPPRMMSSPPPSFHQQQPPQPKNIHINPHFRGPASSSVQGWPMHNDSRFYLFNGDFQQHMSNFGQPQRPPHHMEPFRSQPPQGPQDREPLFMGESTRFPGQHMFDHQGPSPLMSNSHNLHHHHQQLPGQGHMGFGPPGPAFNQPNLPPHQSHQGMINLNQGGPPHQPRPFMGPRQPFGQQGNIFPPAQIQFGMQVRPRLPQHNPVPPHQSMHHHQQHHRQELLQQQQINVNEPRPMMLHGQNPFHLQQTHGNLRQMNSRPQNPQQRNMSNRQRMNTPISKQMQQRNSNLRELPVAPGNTNMHSARPAANVRPVSKATQGVLPGQSTQAMPACGRGRGQVAAKTELQPGGKDSSLVRKETPSTLSSIAPQNPNEDEETRQYRLKIEEQKRLREEILKRKEMRRQMQAGVRKKELLDRLNTQTNTSSQSPAPSQTQPLQQNQQMTHSLKNPNQGIPITPINSAQTPAPRPNVKTRLQMVKGNTQLHEALRPGPDQQWQQPQQNQQQLLQQHRNSAVQSLNRPGAQIQSNQISSTNVPLISSVGPGQAVSQGPKPGTKRTVMQRTKNSAIESQQVPQKVRLVKLTGAVVVSGRGRGRGGGQMGRGRPVSARHSQKSAESERCTVSIEGLSSSTTDVQLKNLLRSIGPIEMFKMMPQQRKAIAKFSSAQHASSFQMSFHRHMIDLSHIDVSLIDG</sequence>
<reference evidence="3" key="2">
    <citation type="submission" date="2025-09" db="UniProtKB">
        <authorList>
            <consortium name="Ensembl"/>
        </authorList>
    </citation>
    <scope>IDENTIFICATION</scope>
</reference>
<dbReference type="PANTHER" id="PTHR22014:SF2">
    <property type="entry name" value="RNA-BINDING PROTEIN 33"/>
    <property type="match status" value="1"/>
</dbReference>
<dbReference type="GO" id="GO:0003723">
    <property type="term" value="F:RNA binding"/>
    <property type="evidence" value="ECO:0007669"/>
    <property type="project" value="InterPro"/>
</dbReference>
<evidence type="ECO:0000313" key="4">
    <source>
        <dbReference type="Proteomes" id="UP000261620"/>
    </source>
</evidence>
<feature type="compositionally biased region" description="Low complexity" evidence="1">
    <location>
        <begin position="751"/>
        <end position="773"/>
    </location>
</feature>
<feature type="compositionally biased region" description="Pro residues" evidence="1">
    <location>
        <begin position="326"/>
        <end position="344"/>
    </location>
</feature>
<dbReference type="Proteomes" id="UP000261620">
    <property type="component" value="Unplaced"/>
</dbReference>
<feature type="region of interest" description="Disordered" evidence="1">
    <location>
        <begin position="921"/>
        <end position="949"/>
    </location>
</feature>
<evidence type="ECO:0000313" key="3">
    <source>
        <dbReference type="Ensembl" id="ENSMMOP00000005641.1"/>
    </source>
</evidence>
<dbReference type="InterPro" id="IPR012677">
    <property type="entry name" value="Nucleotide-bd_a/b_plait_sf"/>
</dbReference>
<organism evidence="3 4">
    <name type="scientific">Mola mola</name>
    <name type="common">Ocean sunfish</name>
    <name type="synonym">Tetraodon mola</name>
    <dbReference type="NCBI Taxonomy" id="94237"/>
    <lineage>
        <taxon>Eukaryota</taxon>
        <taxon>Metazoa</taxon>
        <taxon>Chordata</taxon>
        <taxon>Craniata</taxon>
        <taxon>Vertebrata</taxon>
        <taxon>Euteleostomi</taxon>
        <taxon>Actinopterygii</taxon>
        <taxon>Neopterygii</taxon>
        <taxon>Teleostei</taxon>
        <taxon>Neoteleostei</taxon>
        <taxon>Acanthomorphata</taxon>
        <taxon>Eupercaria</taxon>
        <taxon>Tetraodontiformes</taxon>
        <taxon>Molidae</taxon>
        <taxon>Mola</taxon>
    </lineage>
</organism>
<evidence type="ECO:0000259" key="2">
    <source>
        <dbReference type="SMART" id="SM00360"/>
    </source>
</evidence>
<feature type="region of interest" description="Disordered" evidence="1">
    <location>
        <begin position="66"/>
        <end position="251"/>
    </location>
</feature>
<feature type="region of interest" description="Disordered" evidence="1">
    <location>
        <begin position="818"/>
        <end position="845"/>
    </location>
</feature>
<feature type="compositionally biased region" description="Polar residues" evidence="1">
    <location>
        <begin position="889"/>
        <end position="901"/>
    </location>
</feature>
<dbReference type="OMA" id="EQHNSPA"/>
<feature type="region of interest" description="Disordered" evidence="1">
    <location>
        <begin position="669"/>
        <end position="713"/>
    </location>
</feature>
<dbReference type="Gene3D" id="3.30.70.330">
    <property type="match status" value="1"/>
</dbReference>
<feature type="compositionally biased region" description="Acidic residues" evidence="1">
    <location>
        <begin position="137"/>
        <end position="165"/>
    </location>
</feature>
<feature type="region of interest" description="Disordered" evidence="1">
    <location>
        <begin position="751"/>
        <end position="799"/>
    </location>
</feature>
<proteinExistence type="predicted"/>
<protein>
    <recommendedName>
        <fullName evidence="2">RRM domain-containing protein</fullName>
    </recommendedName>
</protein>